<keyword evidence="2" id="KW-0560">Oxidoreductase</keyword>
<evidence type="ECO:0000313" key="2">
    <source>
        <dbReference type="EMBL" id="PMS38571.1"/>
    </source>
</evidence>
<dbReference type="InterPro" id="IPR007138">
    <property type="entry name" value="ABM_dom"/>
</dbReference>
<dbReference type="Gene3D" id="3.30.70.100">
    <property type="match status" value="1"/>
</dbReference>
<keyword evidence="2" id="KW-0503">Monooxygenase</keyword>
<dbReference type="OrthoDB" id="9798157at2"/>
<name>A0A2N7XAD1_9BURK</name>
<dbReference type="RefSeq" id="WP_018439491.1">
    <property type="nucleotide sequence ID" value="NZ_KB890165.1"/>
</dbReference>
<reference evidence="2 3" key="1">
    <citation type="submission" date="2018-01" db="EMBL/GenBank/DDBJ databases">
        <title>Whole genome analyses suggest that Burkholderia sensu lato contains two further novel genera in the rhizoxinica-symbiotica group Mycetohabitans gen. nov., and Trinickia gen. nov.: implications for the evolution of diazotrophy and nodulation in the Burkholderiaceae.</title>
        <authorList>
            <person name="Estrada-de los Santos P."/>
            <person name="Palmer M."/>
            <person name="Chavez-Ramirez B."/>
            <person name="Beukes C."/>
            <person name="Steenkamp E.T."/>
            <person name="Hirsch A.M."/>
            <person name="Manyaka P."/>
            <person name="Maluk M."/>
            <person name="Lafos M."/>
            <person name="Crook M."/>
            <person name="Gross E."/>
            <person name="Simon M.F."/>
            <person name="Bueno dos Reis Junior F."/>
            <person name="Poole P.S."/>
            <person name="Venter S.N."/>
            <person name="James E.K."/>
        </authorList>
    </citation>
    <scope>NUCLEOTIDE SEQUENCE [LARGE SCALE GENOMIC DNA]</scope>
    <source>
        <strain evidence="2 3">JPY 581</strain>
    </source>
</reference>
<dbReference type="SUPFAM" id="SSF54909">
    <property type="entry name" value="Dimeric alpha+beta barrel"/>
    <property type="match status" value="1"/>
</dbReference>
<proteinExistence type="predicted"/>
<keyword evidence="3" id="KW-1185">Reference proteome</keyword>
<dbReference type="EMBL" id="PNYC01000001">
    <property type="protein sequence ID" value="PMS38571.1"/>
    <property type="molecule type" value="Genomic_DNA"/>
</dbReference>
<sequence>MIFETAQIEVLPGHAADFEAGVAQALPLFARARGCGGAELHRVIETENRYVLLVRWETVDDHLIGFRQSEDFQTWRQLVGSHFARPPEVFHTETTGKSADLSR</sequence>
<dbReference type="PROSITE" id="PS51725">
    <property type="entry name" value="ABM"/>
    <property type="match status" value="1"/>
</dbReference>
<feature type="domain" description="ABM" evidence="1">
    <location>
        <begin position="2"/>
        <end position="94"/>
    </location>
</feature>
<dbReference type="Proteomes" id="UP000235777">
    <property type="component" value="Unassembled WGS sequence"/>
</dbReference>
<organism evidence="2 3">
    <name type="scientific">Trinickia symbiotica</name>
    <dbReference type="NCBI Taxonomy" id="863227"/>
    <lineage>
        <taxon>Bacteria</taxon>
        <taxon>Pseudomonadati</taxon>
        <taxon>Pseudomonadota</taxon>
        <taxon>Betaproteobacteria</taxon>
        <taxon>Burkholderiales</taxon>
        <taxon>Burkholderiaceae</taxon>
        <taxon>Trinickia</taxon>
    </lineage>
</organism>
<accession>A0A2N7XAD1</accession>
<dbReference type="STRING" id="863227.GCA_000373005_00962"/>
<comment type="caution">
    <text evidence="2">The sequence shown here is derived from an EMBL/GenBank/DDBJ whole genome shotgun (WGS) entry which is preliminary data.</text>
</comment>
<dbReference type="AlphaFoldDB" id="A0A2N7XAD1"/>
<evidence type="ECO:0000259" key="1">
    <source>
        <dbReference type="PROSITE" id="PS51725"/>
    </source>
</evidence>
<dbReference type="GO" id="GO:0004497">
    <property type="term" value="F:monooxygenase activity"/>
    <property type="evidence" value="ECO:0007669"/>
    <property type="project" value="UniProtKB-KW"/>
</dbReference>
<gene>
    <name evidence="2" type="ORF">C0Z20_01475</name>
</gene>
<dbReference type="InterPro" id="IPR011008">
    <property type="entry name" value="Dimeric_a/b-barrel"/>
</dbReference>
<dbReference type="Pfam" id="PF03992">
    <property type="entry name" value="ABM"/>
    <property type="match status" value="1"/>
</dbReference>
<protein>
    <submittedName>
        <fullName evidence="2">Antibiotic biosynthesis monooxygenase</fullName>
    </submittedName>
</protein>
<evidence type="ECO:0000313" key="3">
    <source>
        <dbReference type="Proteomes" id="UP000235777"/>
    </source>
</evidence>